<dbReference type="GO" id="GO:0016020">
    <property type="term" value="C:membrane"/>
    <property type="evidence" value="ECO:0007669"/>
    <property type="project" value="UniProtKB-SubCell"/>
</dbReference>
<proteinExistence type="predicted"/>
<protein>
    <submittedName>
        <fullName evidence="5">DoxX family membrane protein</fullName>
    </submittedName>
</protein>
<dbReference type="InterPro" id="IPR032808">
    <property type="entry name" value="DoxX"/>
</dbReference>
<accession>A0A6I3IHI1</accession>
<dbReference type="Pfam" id="PF07681">
    <property type="entry name" value="DoxX"/>
    <property type="match status" value="1"/>
</dbReference>
<evidence type="ECO:0000313" key="6">
    <source>
        <dbReference type="Proteomes" id="UP000431092"/>
    </source>
</evidence>
<keyword evidence="2" id="KW-0812">Transmembrane</keyword>
<comment type="subcellular location">
    <subcellularLocation>
        <location evidence="1">Membrane</location>
        <topology evidence="1">Multi-pass membrane protein</topology>
    </subcellularLocation>
</comment>
<dbReference type="RefSeq" id="WP_154592479.1">
    <property type="nucleotide sequence ID" value="NZ_CP171001.1"/>
</dbReference>
<sequence length="127" mass="13301">MIHPVKAAARLMLGSLFVMGGLNQLKDQTYTGGLLDEARQRYGLPEVAAPADLVRLNGAAMLTCGASLALGIAPRTSALALAALLQPTNVVGHAFWSMDDPRKAFVERNHFMSNVAISGGLLAVAAD</sequence>
<evidence type="ECO:0000256" key="2">
    <source>
        <dbReference type="ARBA" id="ARBA00022692"/>
    </source>
</evidence>
<organism evidence="5 6">
    <name type="scientific">Arsenicicoccus cauae</name>
    <dbReference type="NCBI Taxonomy" id="2663847"/>
    <lineage>
        <taxon>Bacteria</taxon>
        <taxon>Bacillati</taxon>
        <taxon>Actinomycetota</taxon>
        <taxon>Actinomycetes</taxon>
        <taxon>Micrococcales</taxon>
        <taxon>Intrasporangiaceae</taxon>
        <taxon>Arsenicicoccus</taxon>
    </lineage>
</organism>
<comment type="caution">
    <text evidence="5">The sequence shown here is derived from an EMBL/GenBank/DDBJ whole genome shotgun (WGS) entry which is preliminary data.</text>
</comment>
<evidence type="ECO:0000256" key="1">
    <source>
        <dbReference type="ARBA" id="ARBA00004141"/>
    </source>
</evidence>
<evidence type="ECO:0000256" key="3">
    <source>
        <dbReference type="ARBA" id="ARBA00022989"/>
    </source>
</evidence>
<keyword evidence="3" id="KW-1133">Transmembrane helix</keyword>
<dbReference type="AlphaFoldDB" id="A0A6I3IHI1"/>
<name>A0A6I3IHI1_9MICO</name>
<reference evidence="5 6" key="1">
    <citation type="submission" date="2019-11" db="EMBL/GenBank/DDBJ databases">
        <title>Whole genome sequencing identifies a novel species of the genus Arsenicicoccus isolated from human blood.</title>
        <authorList>
            <person name="Jeong J.H."/>
            <person name="Kweon O.J."/>
            <person name="Kim H.R."/>
            <person name="Kim T.-H."/>
            <person name="Ha S.-M."/>
            <person name="Lee M.-K."/>
        </authorList>
    </citation>
    <scope>NUCLEOTIDE SEQUENCE [LARGE SCALE GENOMIC DNA]</scope>
    <source>
        <strain evidence="5 6">MKL-02</strain>
    </source>
</reference>
<evidence type="ECO:0000313" key="5">
    <source>
        <dbReference type="EMBL" id="MTB71145.1"/>
    </source>
</evidence>
<keyword evidence="6" id="KW-1185">Reference proteome</keyword>
<keyword evidence="4" id="KW-0472">Membrane</keyword>
<gene>
    <name evidence="5" type="ORF">GGG17_03975</name>
</gene>
<dbReference type="Proteomes" id="UP000431092">
    <property type="component" value="Unassembled WGS sequence"/>
</dbReference>
<evidence type="ECO:0000256" key="4">
    <source>
        <dbReference type="ARBA" id="ARBA00023136"/>
    </source>
</evidence>
<dbReference type="EMBL" id="WLVL01000017">
    <property type="protein sequence ID" value="MTB71145.1"/>
    <property type="molecule type" value="Genomic_DNA"/>
</dbReference>